<evidence type="ECO:0000313" key="4">
    <source>
        <dbReference type="Proteomes" id="UP000258309"/>
    </source>
</evidence>
<dbReference type="Pfam" id="PF08552">
    <property type="entry name" value="Kei1"/>
    <property type="match status" value="1"/>
</dbReference>
<evidence type="ECO:0008006" key="5">
    <source>
        <dbReference type="Google" id="ProtNLM"/>
    </source>
</evidence>
<evidence type="ECO:0000256" key="2">
    <source>
        <dbReference type="SAM" id="Phobius"/>
    </source>
</evidence>
<keyword evidence="2" id="KW-0472">Membrane</keyword>
<protein>
    <recommendedName>
        <fullName evidence="5">DUF1753-domain-containing protein</fullName>
    </recommendedName>
</protein>
<dbReference type="PANTHER" id="PTHR28077">
    <property type="entry name" value="INOSITOL PHOSPHORYLCERAMIDE SYNTHASE REGULATORY SUBUNIT KEI1"/>
    <property type="match status" value="1"/>
</dbReference>
<gene>
    <name evidence="3" type="ORF">B7463_g3457</name>
</gene>
<feature type="region of interest" description="Disordered" evidence="1">
    <location>
        <begin position="247"/>
        <end position="282"/>
    </location>
</feature>
<reference evidence="3 4" key="1">
    <citation type="submission" date="2018-05" db="EMBL/GenBank/DDBJ databases">
        <title>Draft genome sequence of Scytalidium lignicola DSM 105466, a ubiquitous saprotrophic fungus.</title>
        <authorList>
            <person name="Buettner E."/>
            <person name="Gebauer A.M."/>
            <person name="Hofrichter M."/>
            <person name="Liers C."/>
            <person name="Kellner H."/>
        </authorList>
    </citation>
    <scope>NUCLEOTIDE SEQUENCE [LARGE SCALE GENOMIC DNA]</scope>
    <source>
        <strain evidence="3 4">DSM 105466</strain>
    </source>
</reference>
<dbReference type="GO" id="GO:0070916">
    <property type="term" value="C:inositol phosphoceramide synthase complex"/>
    <property type="evidence" value="ECO:0007669"/>
    <property type="project" value="TreeGrafter"/>
</dbReference>
<dbReference type="GO" id="GO:0000139">
    <property type="term" value="C:Golgi membrane"/>
    <property type="evidence" value="ECO:0007669"/>
    <property type="project" value="TreeGrafter"/>
</dbReference>
<dbReference type="PANTHER" id="PTHR28077:SF1">
    <property type="entry name" value="INOSITOL PHOSPHORYLCERAMIDE SYNTHASE REGULATORY SUBUNIT KEI1"/>
    <property type="match status" value="1"/>
</dbReference>
<feature type="transmembrane region" description="Helical" evidence="2">
    <location>
        <begin position="151"/>
        <end position="172"/>
    </location>
</feature>
<name>A0A3E2HHI7_SCYLI</name>
<sequence length="282" mass="30290">MIFNKLTGFYGLLAILTGLQLSPLQLSMYVYSVAALILLGFLMPHIRKQSPFECLALAWFYLLDTVINTAFTAAFAVTWFLAVSAQHTDGSSSIPSSAPGSGTIEETAGFNFTKPVSAADVAGGQEAVSYSAAASPSLGHAVGIEESIPSILIVVVLTLIRIYFIFVVMAYAKQVLRLHSAGGPSAKMFFHTEFGNDSPVENPFAVDSPLGEGWRGRLGRIMVKIGEGYWLEAQADDSWSRGLEGRFRSTKPVAGPPHTLERERRARSGTGPPVPPPNLGKV</sequence>
<dbReference type="STRING" id="5539.A0A3E2HHI7"/>
<proteinExistence type="predicted"/>
<organism evidence="3 4">
    <name type="scientific">Scytalidium lignicola</name>
    <name type="common">Hyphomycete</name>
    <dbReference type="NCBI Taxonomy" id="5539"/>
    <lineage>
        <taxon>Eukaryota</taxon>
        <taxon>Fungi</taxon>
        <taxon>Dikarya</taxon>
        <taxon>Ascomycota</taxon>
        <taxon>Pezizomycotina</taxon>
        <taxon>Leotiomycetes</taxon>
        <taxon>Leotiomycetes incertae sedis</taxon>
        <taxon>Scytalidium</taxon>
    </lineage>
</organism>
<dbReference type="GO" id="GO:0006673">
    <property type="term" value="P:inositol phosphoceramide metabolic process"/>
    <property type="evidence" value="ECO:0007669"/>
    <property type="project" value="InterPro"/>
</dbReference>
<feature type="non-terminal residue" evidence="3">
    <location>
        <position position="1"/>
    </location>
</feature>
<comment type="caution">
    <text evidence="3">The sequence shown here is derived from an EMBL/GenBank/DDBJ whole genome shotgun (WGS) entry which is preliminary data.</text>
</comment>
<accession>A0A3E2HHI7</accession>
<dbReference type="AlphaFoldDB" id="A0A3E2HHI7"/>
<evidence type="ECO:0000256" key="1">
    <source>
        <dbReference type="SAM" id="MobiDB-lite"/>
    </source>
</evidence>
<feature type="transmembrane region" description="Helical" evidence="2">
    <location>
        <begin position="58"/>
        <end position="82"/>
    </location>
</feature>
<feature type="compositionally biased region" description="Pro residues" evidence="1">
    <location>
        <begin position="272"/>
        <end position="282"/>
    </location>
</feature>
<keyword evidence="4" id="KW-1185">Reference proteome</keyword>
<dbReference type="InterPro" id="IPR013862">
    <property type="entry name" value="Kei1"/>
</dbReference>
<dbReference type="OMA" id="DQPVGFN"/>
<evidence type="ECO:0000313" key="3">
    <source>
        <dbReference type="EMBL" id="RFU32886.1"/>
    </source>
</evidence>
<keyword evidence="2" id="KW-0812">Transmembrane</keyword>
<feature type="transmembrane region" description="Helical" evidence="2">
    <location>
        <begin position="28"/>
        <end position="46"/>
    </location>
</feature>
<keyword evidence="2" id="KW-1133">Transmembrane helix</keyword>
<dbReference type="EMBL" id="NCSJ02000046">
    <property type="protein sequence ID" value="RFU32886.1"/>
    <property type="molecule type" value="Genomic_DNA"/>
</dbReference>
<dbReference type="Proteomes" id="UP000258309">
    <property type="component" value="Unassembled WGS sequence"/>
</dbReference>
<feature type="non-terminal residue" evidence="3">
    <location>
        <position position="282"/>
    </location>
</feature>
<dbReference type="OrthoDB" id="3338076at2759"/>
<dbReference type="GO" id="GO:0070917">
    <property type="term" value="F:inositol phosphoceramide synthase regulator activity"/>
    <property type="evidence" value="ECO:0007669"/>
    <property type="project" value="InterPro"/>
</dbReference>